<organism evidence="10 11">
    <name type="scientific">Elusimicrobium minutum (strain Pei191)</name>
    <dbReference type="NCBI Taxonomy" id="445932"/>
    <lineage>
        <taxon>Bacteria</taxon>
        <taxon>Pseudomonadati</taxon>
        <taxon>Elusimicrobiota</taxon>
        <taxon>Elusimicrobia</taxon>
        <taxon>Elusimicrobiales</taxon>
        <taxon>Elusimicrobiaceae</taxon>
        <taxon>Elusimicrobium</taxon>
    </lineage>
</organism>
<dbReference type="FunFam" id="2.170.150.20:FF:000003">
    <property type="entry name" value="Peptide methionine sulfoxide reductase MsrB"/>
    <property type="match status" value="1"/>
</dbReference>
<dbReference type="PANTHER" id="PTHR42799">
    <property type="entry name" value="MITOCHONDRIAL PEPTIDE METHIONINE SULFOXIDE REDUCTASE"/>
    <property type="match status" value="1"/>
</dbReference>
<dbReference type="PROSITE" id="PS51790">
    <property type="entry name" value="MSRB"/>
    <property type="match status" value="1"/>
</dbReference>
<comment type="function">
    <text evidence="3 7">Has an important function as a repair enzyme for proteins that have been inactivated by oxidation. Catalyzes the reversible oxidation-reduction of methionine sulfoxide in proteins to methionine.</text>
</comment>
<dbReference type="Proteomes" id="UP000001029">
    <property type="component" value="Chromosome"/>
</dbReference>
<comment type="catalytic activity">
    <reaction evidence="4 7">
        <text>L-methionyl-[protein] + [thioredoxin]-disulfide + H2O = L-methionyl-(S)-S-oxide-[protein] + [thioredoxin]-dithiol</text>
        <dbReference type="Rhea" id="RHEA:14217"/>
        <dbReference type="Rhea" id="RHEA-COMP:10698"/>
        <dbReference type="Rhea" id="RHEA-COMP:10700"/>
        <dbReference type="Rhea" id="RHEA-COMP:12313"/>
        <dbReference type="Rhea" id="RHEA-COMP:12315"/>
        <dbReference type="ChEBI" id="CHEBI:15377"/>
        <dbReference type="ChEBI" id="CHEBI:16044"/>
        <dbReference type="ChEBI" id="CHEBI:29950"/>
        <dbReference type="ChEBI" id="CHEBI:44120"/>
        <dbReference type="ChEBI" id="CHEBI:50058"/>
        <dbReference type="EC" id="1.8.4.11"/>
    </reaction>
</comment>
<evidence type="ECO:0000256" key="4">
    <source>
        <dbReference type="ARBA" id="ARBA00047806"/>
    </source>
</evidence>
<dbReference type="RefSeq" id="WP_012415549.1">
    <property type="nucleotide sequence ID" value="NC_010644.1"/>
</dbReference>
<dbReference type="HAMAP" id="MF_01401">
    <property type="entry name" value="MsrA"/>
    <property type="match status" value="1"/>
</dbReference>
<evidence type="ECO:0000256" key="3">
    <source>
        <dbReference type="ARBA" id="ARBA00024679"/>
    </source>
</evidence>
<dbReference type="GO" id="GO:0034599">
    <property type="term" value="P:cellular response to oxidative stress"/>
    <property type="evidence" value="ECO:0007669"/>
    <property type="project" value="TreeGrafter"/>
</dbReference>
<keyword evidence="8" id="KW-0732">Signal</keyword>
<evidence type="ECO:0000256" key="1">
    <source>
        <dbReference type="ARBA" id="ARBA00023002"/>
    </source>
</evidence>
<dbReference type="GO" id="GO:0008113">
    <property type="term" value="F:peptide-methionine (S)-S-oxide reductase activity"/>
    <property type="evidence" value="ECO:0007669"/>
    <property type="project" value="UniProtKB-UniRule"/>
</dbReference>
<proteinExistence type="inferred from homology"/>
<keyword evidence="1 7" id="KW-0560">Oxidoreductase</keyword>
<dbReference type="NCBIfam" id="TIGR00357">
    <property type="entry name" value="peptide-methionine (R)-S-oxide reductase MsrB"/>
    <property type="match status" value="1"/>
</dbReference>
<sequence>MKKSYLIFAALMILLMVFLTQQANSIKNNMQGKGKTKKDKEFAMWLEHREDLKDIYLAGGCFWGVQAYLDKIPGVINTQVGYANGKTQKPTYEQVCSQKTGHAETVRVQYDPEKISLEHLLKIFFEIINPVSLNKQGGDKGTQYRTGIYYTLPEDKETAQKVIDEEQKKYSQPIVTELKTIENYYPAENYHQKYLEKNPNGYCHIDLSGADKYKKLLKSKEELKKILTPVAYNVTQENGTEAPFSGEYNDFFEKGIYVDVVSGEVLFSSEDKFKSSCGWPSFSKPVGDVEEKEDLTRGMIRTEVRSKKGDSHLGHVFDDGPKDKGGLRYCINSAALKFIPLKNLEQEGYGEYKKLFNKQ</sequence>
<evidence type="ECO:0000259" key="9">
    <source>
        <dbReference type="PROSITE" id="PS51790"/>
    </source>
</evidence>
<dbReference type="Pfam" id="PF01625">
    <property type="entry name" value="PMSR"/>
    <property type="match status" value="1"/>
</dbReference>
<evidence type="ECO:0000256" key="6">
    <source>
        <dbReference type="ARBA" id="ARBA00048782"/>
    </source>
</evidence>
<gene>
    <name evidence="7" type="primary">msrA</name>
    <name evidence="10" type="ordered locus">Emin_1385</name>
</gene>
<dbReference type="SUPFAM" id="SSF55068">
    <property type="entry name" value="Peptide methionine sulfoxide reductase"/>
    <property type="match status" value="1"/>
</dbReference>
<dbReference type="HOGENOM" id="CLU_031040_1_0_0"/>
<feature type="domain" description="MsrB" evidence="9">
    <location>
        <begin position="220"/>
        <end position="341"/>
    </location>
</feature>
<evidence type="ECO:0000256" key="7">
    <source>
        <dbReference type="HAMAP-Rule" id="MF_01401"/>
    </source>
</evidence>
<dbReference type="InterPro" id="IPR011057">
    <property type="entry name" value="Mss4-like_sf"/>
</dbReference>
<evidence type="ECO:0000313" key="10">
    <source>
        <dbReference type="EMBL" id="ACC98934.1"/>
    </source>
</evidence>
<name>B2KEI8_ELUMP</name>
<dbReference type="Pfam" id="PF01641">
    <property type="entry name" value="SelR"/>
    <property type="match status" value="1"/>
</dbReference>
<dbReference type="OrthoDB" id="4174719at2"/>
<dbReference type="NCBIfam" id="TIGR00401">
    <property type="entry name" value="msrA"/>
    <property type="match status" value="1"/>
</dbReference>
<comment type="catalytic activity">
    <reaction evidence="6 7">
        <text>[thioredoxin]-disulfide + L-methionine + H2O = L-methionine (S)-S-oxide + [thioredoxin]-dithiol</text>
        <dbReference type="Rhea" id="RHEA:19993"/>
        <dbReference type="Rhea" id="RHEA-COMP:10698"/>
        <dbReference type="Rhea" id="RHEA-COMP:10700"/>
        <dbReference type="ChEBI" id="CHEBI:15377"/>
        <dbReference type="ChEBI" id="CHEBI:29950"/>
        <dbReference type="ChEBI" id="CHEBI:50058"/>
        <dbReference type="ChEBI" id="CHEBI:57844"/>
        <dbReference type="ChEBI" id="CHEBI:58772"/>
        <dbReference type="EC" id="1.8.4.11"/>
    </reaction>
</comment>
<evidence type="ECO:0000256" key="2">
    <source>
        <dbReference type="ARBA" id="ARBA00023268"/>
    </source>
</evidence>
<feature type="chain" id="PRO_5002778405" description="Peptide methionine sulfoxide reductase MsrA" evidence="8">
    <location>
        <begin position="24"/>
        <end position="359"/>
    </location>
</feature>
<accession>B2KEI8</accession>
<feature type="active site" evidence="7">
    <location>
        <position position="61"/>
    </location>
</feature>
<dbReference type="AlphaFoldDB" id="B2KEI8"/>
<feature type="signal peptide" evidence="8">
    <location>
        <begin position="1"/>
        <end position="23"/>
    </location>
</feature>
<comment type="catalytic activity">
    <reaction evidence="5">
        <text>L-methionyl-[protein] + [thioredoxin]-disulfide + H2O = L-methionyl-(R)-S-oxide-[protein] + [thioredoxin]-dithiol</text>
        <dbReference type="Rhea" id="RHEA:24164"/>
        <dbReference type="Rhea" id="RHEA-COMP:10698"/>
        <dbReference type="Rhea" id="RHEA-COMP:10700"/>
        <dbReference type="Rhea" id="RHEA-COMP:12313"/>
        <dbReference type="Rhea" id="RHEA-COMP:12314"/>
        <dbReference type="ChEBI" id="CHEBI:15377"/>
        <dbReference type="ChEBI" id="CHEBI:16044"/>
        <dbReference type="ChEBI" id="CHEBI:29950"/>
        <dbReference type="ChEBI" id="CHEBI:45764"/>
        <dbReference type="ChEBI" id="CHEBI:50058"/>
        <dbReference type="EC" id="1.8.4.12"/>
    </reaction>
</comment>
<dbReference type="STRING" id="445932.Emin_1385"/>
<protein>
    <recommendedName>
        <fullName evidence="7">Peptide methionine sulfoxide reductase MsrA</fullName>
        <shortName evidence="7">Protein-methionine-S-oxide reductase</shortName>
        <ecNumber evidence="7">1.8.4.11</ecNumber>
    </recommendedName>
    <alternativeName>
        <fullName evidence="7">Peptide-methionine (S)-S-oxide reductase</fullName>
        <shortName evidence="7">Peptide Met(O) reductase</shortName>
    </alternativeName>
</protein>
<dbReference type="InterPro" id="IPR050162">
    <property type="entry name" value="MsrA_MetSO_reductase"/>
</dbReference>
<dbReference type="Gene3D" id="3.30.1060.10">
    <property type="entry name" value="Peptide methionine sulphoxide reductase MsrA"/>
    <property type="match status" value="1"/>
</dbReference>
<dbReference type="GO" id="GO:0033743">
    <property type="term" value="F:peptide-methionine (R)-S-oxide reductase activity"/>
    <property type="evidence" value="ECO:0007669"/>
    <property type="project" value="UniProtKB-EC"/>
</dbReference>
<keyword evidence="11" id="KW-1185">Reference proteome</keyword>
<dbReference type="InterPro" id="IPR002579">
    <property type="entry name" value="Met_Sox_Rdtase_MsrB_dom"/>
</dbReference>
<dbReference type="InterPro" id="IPR036509">
    <property type="entry name" value="Met_Sox_Rdtase_MsrA_sf"/>
</dbReference>
<evidence type="ECO:0000256" key="8">
    <source>
        <dbReference type="SAM" id="SignalP"/>
    </source>
</evidence>
<evidence type="ECO:0000256" key="5">
    <source>
        <dbReference type="ARBA" id="ARBA00048488"/>
    </source>
</evidence>
<evidence type="ECO:0000313" key="11">
    <source>
        <dbReference type="Proteomes" id="UP000001029"/>
    </source>
</evidence>
<dbReference type="GO" id="GO:0033744">
    <property type="term" value="F:L-methionine:thioredoxin-disulfide S-oxidoreductase activity"/>
    <property type="evidence" value="ECO:0007669"/>
    <property type="project" value="RHEA"/>
</dbReference>
<dbReference type="KEGG" id="emi:Emin_1385"/>
<dbReference type="PANTHER" id="PTHR42799:SF2">
    <property type="entry name" value="MITOCHONDRIAL PEPTIDE METHIONINE SULFOXIDE REDUCTASE"/>
    <property type="match status" value="1"/>
</dbReference>
<dbReference type="GO" id="GO:0005737">
    <property type="term" value="C:cytoplasm"/>
    <property type="evidence" value="ECO:0007669"/>
    <property type="project" value="TreeGrafter"/>
</dbReference>
<dbReference type="EMBL" id="CP001055">
    <property type="protein sequence ID" value="ACC98934.1"/>
    <property type="molecule type" value="Genomic_DNA"/>
</dbReference>
<dbReference type="EC" id="1.8.4.11" evidence="7"/>
<reference evidence="10 11" key="1">
    <citation type="journal article" date="2009" name="Appl. Environ. Microbiol.">
        <title>Genomic analysis of 'Elusimicrobium minutum,' the first cultivated representative of the phylum 'Elusimicrobia' (formerly termite group 1).</title>
        <authorList>
            <person name="Herlemann D.P.R."/>
            <person name="Geissinger O."/>
            <person name="Ikeda-Ohtsubo W."/>
            <person name="Kunin V."/>
            <person name="Sun H."/>
            <person name="Lapidus A."/>
            <person name="Hugenholtz P."/>
            <person name="Brune A."/>
        </authorList>
    </citation>
    <scope>NUCLEOTIDE SEQUENCE [LARGE SCALE GENOMIC DNA]</scope>
    <source>
        <strain evidence="10 11">Pei191</strain>
    </source>
</reference>
<comment type="similarity">
    <text evidence="7">Belongs to the MsrA Met sulfoxide reductase family.</text>
</comment>
<dbReference type="Gene3D" id="2.170.150.20">
    <property type="entry name" value="Peptide methionine sulfoxide reductase"/>
    <property type="match status" value="1"/>
</dbReference>
<dbReference type="SUPFAM" id="SSF51316">
    <property type="entry name" value="Mss4-like"/>
    <property type="match status" value="1"/>
</dbReference>
<keyword evidence="2" id="KW-0511">Multifunctional enzyme</keyword>
<dbReference type="InterPro" id="IPR002569">
    <property type="entry name" value="Met_Sox_Rdtase_MsrA_dom"/>
</dbReference>